<dbReference type="OrthoDB" id="10545170at2759"/>
<keyword evidence="3" id="KW-1185">Reference proteome</keyword>
<dbReference type="EMBL" id="NESQ01000217">
    <property type="protein sequence ID" value="PUU75717.1"/>
    <property type="molecule type" value="Genomic_DNA"/>
</dbReference>
<evidence type="ECO:0000313" key="2">
    <source>
        <dbReference type="EMBL" id="PUU75717.1"/>
    </source>
</evidence>
<keyword evidence="1" id="KW-0175">Coiled coil</keyword>
<reference evidence="2 3" key="1">
    <citation type="submission" date="2017-04" db="EMBL/GenBank/DDBJ databases">
        <title>Draft genome sequence of Tuber borchii Vittad., a whitish edible truffle.</title>
        <authorList>
            <consortium name="DOE Joint Genome Institute"/>
            <person name="Murat C."/>
            <person name="Kuo A."/>
            <person name="Barry K.W."/>
            <person name="Clum A."/>
            <person name="Dockter R.B."/>
            <person name="Fauchery L."/>
            <person name="Iotti M."/>
            <person name="Kohler A."/>
            <person name="Labutti K."/>
            <person name="Lindquist E.A."/>
            <person name="Lipzen A."/>
            <person name="Ohm R.A."/>
            <person name="Wang M."/>
            <person name="Grigoriev I.V."/>
            <person name="Zambonelli A."/>
            <person name="Martin F.M."/>
        </authorList>
    </citation>
    <scope>NUCLEOTIDE SEQUENCE [LARGE SCALE GENOMIC DNA]</scope>
    <source>
        <strain evidence="2 3">Tbo3840</strain>
    </source>
</reference>
<sequence length="102" mass="11935">MTYIANTNPASSTTREQIEIRMIIRDGICDAITELGKIVNLMERSGEYKDPELKESEEFVAFMEEREKLEEITKEILELKEKLRKEVEIEEEAGGWNRGRVR</sequence>
<gene>
    <name evidence="2" type="ORF">B9Z19DRAFT_1067214</name>
</gene>
<feature type="coiled-coil region" evidence="1">
    <location>
        <begin position="62"/>
        <end position="93"/>
    </location>
</feature>
<evidence type="ECO:0000313" key="3">
    <source>
        <dbReference type="Proteomes" id="UP000244722"/>
    </source>
</evidence>
<comment type="caution">
    <text evidence="2">The sequence shown here is derived from an EMBL/GenBank/DDBJ whole genome shotgun (WGS) entry which is preliminary data.</text>
</comment>
<dbReference type="Proteomes" id="UP000244722">
    <property type="component" value="Unassembled WGS sequence"/>
</dbReference>
<proteinExistence type="predicted"/>
<protein>
    <submittedName>
        <fullName evidence="2">Uncharacterized protein</fullName>
    </submittedName>
</protein>
<organism evidence="2 3">
    <name type="scientific">Tuber borchii</name>
    <name type="common">White truffle</name>
    <dbReference type="NCBI Taxonomy" id="42251"/>
    <lineage>
        <taxon>Eukaryota</taxon>
        <taxon>Fungi</taxon>
        <taxon>Dikarya</taxon>
        <taxon>Ascomycota</taxon>
        <taxon>Pezizomycotina</taxon>
        <taxon>Pezizomycetes</taxon>
        <taxon>Pezizales</taxon>
        <taxon>Tuberaceae</taxon>
        <taxon>Tuber</taxon>
    </lineage>
</organism>
<name>A0A2T6ZJP7_TUBBO</name>
<evidence type="ECO:0000256" key="1">
    <source>
        <dbReference type="SAM" id="Coils"/>
    </source>
</evidence>
<accession>A0A2T6ZJP7</accession>
<dbReference type="AlphaFoldDB" id="A0A2T6ZJP7"/>